<protein>
    <submittedName>
        <fullName evidence="1">Uncharacterized protein</fullName>
    </submittedName>
</protein>
<evidence type="ECO:0000313" key="2">
    <source>
        <dbReference type="Proteomes" id="UP001056619"/>
    </source>
</evidence>
<gene>
    <name evidence="1" type="ORF">NCF85_01645</name>
</gene>
<keyword evidence="2" id="KW-1185">Reference proteome</keyword>
<dbReference type="EMBL" id="CP098494">
    <property type="protein sequence ID" value="USA61713.1"/>
    <property type="molecule type" value="Genomic_DNA"/>
</dbReference>
<sequence length="164" mass="18188">MTEYNNRPLAPCERLLALPMLELSATSVAEWLLPGMPQGSLDLPEPRLILSSTADAERFDLPMLKTSTDCDRDVLLMRLTTGATPALADIVLRSPAEPILFTHLLPCRLGAGLWFVPRTNGRCVQVAEEGLAMRWQAPADPDELEHGFDRMADEISRFLKGVNF</sequence>
<dbReference type="Proteomes" id="UP001056619">
    <property type="component" value="Chromosome"/>
</dbReference>
<reference evidence="1 2" key="1">
    <citation type="submission" date="2022-06" db="EMBL/GenBank/DDBJ databases">
        <authorList>
            <person name="Liu G."/>
        </authorList>
    </citation>
    <scope>NUCLEOTIDE SEQUENCE [LARGE SCALE GENOMIC DNA]</scope>
    <source>
        <strain evidence="1 2">E4</strain>
    </source>
</reference>
<name>A0ABY4U6J1_9SPHN</name>
<dbReference type="RefSeq" id="WP_301642299.1">
    <property type="nucleotide sequence ID" value="NZ_CP098494.1"/>
</dbReference>
<evidence type="ECO:0000313" key="1">
    <source>
        <dbReference type="EMBL" id="USA61713.1"/>
    </source>
</evidence>
<organism evidence="1 2">
    <name type="scientific">Qipengyuania citrea</name>
    <dbReference type="NCBI Taxonomy" id="225971"/>
    <lineage>
        <taxon>Bacteria</taxon>
        <taxon>Pseudomonadati</taxon>
        <taxon>Pseudomonadota</taxon>
        <taxon>Alphaproteobacteria</taxon>
        <taxon>Sphingomonadales</taxon>
        <taxon>Erythrobacteraceae</taxon>
        <taxon>Qipengyuania</taxon>
    </lineage>
</organism>
<proteinExistence type="predicted"/>
<accession>A0ABY4U6J1</accession>